<dbReference type="SMART" id="SM00248">
    <property type="entry name" value="ANK"/>
    <property type="match status" value="2"/>
</dbReference>
<dbReference type="PANTHER" id="PTHR24161:SF85">
    <property type="entry name" value="PALMITOYLTRANSFERASE HIP14"/>
    <property type="match status" value="1"/>
</dbReference>
<dbReference type="Pfam" id="PF12796">
    <property type="entry name" value="Ank_2"/>
    <property type="match status" value="1"/>
</dbReference>
<dbReference type="PROSITE" id="PS50297">
    <property type="entry name" value="ANK_REP_REGION"/>
    <property type="match status" value="2"/>
</dbReference>
<dbReference type="InterPro" id="IPR002110">
    <property type="entry name" value="Ankyrin_rpt"/>
</dbReference>
<dbReference type="PROSITE" id="PS50088">
    <property type="entry name" value="ANK_REPEAT"/>
    <property type="match status" value="2"/>
</dbReference>
<feature type="non-terminal residue" evidence="5">
    <location>
        <position position="108"/>
    </location>
</feature>
<feature type="non-terminal residue" evidence="5">
    <location>
        <position position="1"/>
    </location>
</feature>
<accession>A0A4V1J5I4</accession>
<feature type="repeat" description="ANK" evidence="4">
    <location>
        <begin position="44"/>
        <end position="67"/>
    </location>
</feature>
<evidence type="ECO:0000256" key="3">
    <source>
        <dbReference type="ARBA" id="ARBA00023043"/>
    </source>
</evidence>
<dbReference type="Gene3D" id="1.25.40.20">
    <property type="entry name" value="Ankyrin repeat-containing domain"/>
    <property type="match status" value="1"/>
</dbReference>
<proteinExistence type="predicted"/>
<sequence>NLNELILYARQGDLESYQEATQIVLDRNPEFTDLAHVLTAVNSHGATALHMASANGHIDILKFLLERLPTDGVNQANSEGNTALHWAAMSGKVESVRLLLQHQADPMV</sequence>
<name>A0A4V1J5I4_9FUNG</name>
<dbReference type="PANTHER" id="PTHR24161">
    <property type="entry name" value="ANK_REP_REGION DOMAIN-CONTAINING PROTEIN-RELATED"/>
    <property type="match status" value="1"/>
</dbReference>
<dbReference type="STRING" id="215637.A0A4V1J5I4"/>
<dbReference type="SUPFAM" id="SSF48403">
    <property type="entry name" value="Ankyrin repeat"/>
    <property type="match status" value="1"/>
</dbReference>
<reference evidence="6" key="1">
    <citation type="journal article" date="2018" name="Nat. Microbiol.">
        <title>Leveraging single-cell genomics to expand the fungal tree of life.</title>
        <authorList>
            <person name="Ahrendt S.R."/>
            <person name="Quandt C.A."/>
            <person name="Ciobanu D."/>
            <person name="Clum A."/>
            <person name="Salamov A."/>
            <person name="Andreopoulos B."/>
            <person name="Cheng J.F."/>
            <person name="Woyke T."/>
            <person name="Pelin A."/>
            <person name="Henrissat B."/>
            <person name="Reynolds N.K."/>
            <person name="Benny G.L."/>
            <person name="Smith M.E."/>
            <person name="James T.Y."/>
            <person name="Grigoriev I.V."/>
        </authorList>
    </citation>
    <scope>NUCLEOTIDE SEQUENCE [LARGE SCALE GENOMIC DNA]</scope>
    <source>
        <strain evidence="6">RSA 468</strain>
    </source>
</reference>
<evidence type="ECO:0000313" key="5">
    <source>
        <dbReference type="EMBL" id="RKP39169.1"/>
    </source>
</evidence>
<keyword evidence="3 4" id="KW-0040">ANK repeat</keyword>
<feature type="repeat" description="ANK" evidence="4">
    <location>
        <begin position="79"/>
        <end position="108"/>
    </location>
</feature>
<evidence type="ECO:0000313" key="6">
    <source>
        <dbReference type="Proteomes" id="UP000268162"/>
    </source>
</evidence>
<dbReference type="PRINTS" id="PR01415">
    <property type="entry name" value="ANKYRIN"/>
</dbReference>
<dbReference type="InterPro" id="IPR036770">
    <property type="entry name" value="Ankyrin_rpt-contain_sf"/>
</dbReference>
<dbReference type="Proteomes" id="UP000268162">
    <property type="component" value="Unassembled WGS sequence"/>
</dbReference>
<keyword evidence="2" id="KW-0677">Repeat</keyword>
<evidence type="ECO:0000256" key="1">
    <source>
        <dbReference type="ARBA" id="ARBA00012210"/>
    </source>
</evidence>
<dbReference type="GO" id="GO:0019706">
    <property type="term" value="F:protein-cysteine S-palmitoyltransferase activity"/>
    <property type="evidence" value="ECO:0007669"/>
    <property type="project" value="UniProtKB-EC"/>
</dbReference>
<dbReference type="AlphaFoldDB" id="A0A4V1J5I4"/>
<dbReference type="EMBL" id="ML002292">
    <property type="protein sequence ID" value="RKP39169.1"/>
    <property type="molecule type" value="Genomic_DNA"/>
</dbReference>
<keyword evidence="6" id="KW-1185">Reference proteome</keyword>
<dbReference type="EC" id="2.3.1.225" evidence="1"/>
<protein>
    <recommendedName>
        <fullName evidence="1">protein S-acyltransferase</fullName>
        <ecNumber evidence="1">2.3.1.225</ecNumber>
    </recommendedName>
</protein>
<organism evidence="5 6">
    <name type="scientific">Dimargaris cristalligena</name>
    <dbReference type="NCBI Taxonomy" id="215637"/>
    <lineage>
        <taxon>Eukaryota</taxon>
        <taxon>Fungi</taxon>
        <taxon>Fungi incertae sedis</taxon>
        <taxon>Zoopagomycota</taxon>
        <taxon>Kickxellomycotina</taxon>
        <taxon>Dimargaritomycetes</taxon>
        <taxon>Dimargaritales</taxon>
        <taxon>Dimargaritaceae</taxon>
        <taxon>Dimargaris</taxon>
    </lineage>
</organism>
<evidence type="ECO:0000256" key="2">
    <source>
        <dbReference type="ARBA" id="ARBA00022737"/>
    </source>
</evidence>
<evidence type="ECO:0000256" key="4">
    <source>
        <dbReference type="PROSITE-ProRule" id="PRU00023"/>
    </source>
</evidence>
<gene>
    <name evidence="5" type="ORF">BJ085DRAFT_8960</name>
</gene>